<dbReference type="SMART" id="SM00838">
    <property type="entry name" value="EFG_C"/>
    <property type="match status" value="1"/>
</dbReference>
<keyword evidence="4 12" id="KW-0378">Hydrolase</keyword>
<organism evidence="14 15">
    <name type="scientific">candidate division TA06 bacterium 34_109</name>
    <dbReference type="NCBI Taxonomy" id="1635277"/>
    <lineage>
        <taxon>Bacteria</taxon>
        <taxon>Bacteria division TA06</taxon>
    </lineage>
</organism>
<keyword evidence="7 12" id="KW-0472">Membrane</keyword>
<reference evidence="15" key="1">
    <citation type="journal article" date="2015" name="MBio">
        <title>Genome-Resolved Metagenomic Analysis Reveals Roles for Candidate Phyla and Other Microbial Community Members in Biogeochemical Transformations in Oil Reservoirs.</title>
        <authorList>
            <person name="Hu P."/>
            <person name="Tom L."/>
            <person name="Singh A."/>
            <person name="Thomas B.C."/>
            <person name="Baker B.J."/>
            <person name="Piceno Y.M."/>
            <person name="Andersen G.L."/>
            <person name="Banfield J.F."/>
        </authorList>
    </citation>
    <scope>NUCLEOTIDE SEQUENCE [LARGE SCALE GENOMIC DNA]</scope>
</reference>
<dbReference type="Proteomes" id="UP000053467">
    <property type="component" value="Unassembled WGS sequence"/>
</dbReference>
<dbReference type="GO" id="GO:0005886">
    <property type="term" value="C:plasma membrane"/>
    <property type="evidence" value="ECO:0007669"/>
    <property type="project" value="UniProtKB-SubCell"/>
</dbReference>
<feature type="binding site" evidence="12">
    <location>
        <begin position="130"/>
        <end position="133"/>
    </location>
    <ligand>
        <name>GTP</name>
        <dbReference type="ChEBI" id="CHEBI:37565"/>
    </ligand>
</feature>
<dbReference type="InterPro" id="IPR035654">
    <property type="entry name" value="LepA_IV"/>
</dbReference>
<evidence type="ECO:0000256" key="6">
    <source>
        <dbReference type="ARBA" id="ARBA00023134"/>
    </source>
</evidence>
<evidence type="ECO:0000256" key="7">
    <source>
        <dbReference type="ARBA" id="ARBA00023136"/>
    </source>
</evidence>
<dbReference type="SUPFAM" id="SSF54980">
    <property type="entry name" value="EF-G C-terminal domain-like"/>
    <property type="match status" value="2"/>
</dbReference>
<dbReference type="InterPro" id="IPR006297">
    <property type="entry name" value="EF-4"/>
</dbReference>
<dbReference type="PROSITE" id="PS51722">
    <property type="entry name" value="G_TR_2"/>
    <property type="match status" value="1"/>
</dbReference>
<proteinExistence type="inferred from homology"/>
<accession>A0A101I470</accession>
<evidence type="ECO:0000256" key="3">
    <source>
        <dbReference type="ARBA" id="ARBA00022741"/>
    </source>
</evidence>
<evidence type="ECO:0000256" key="10">
    <source>
        <dbReference type="ARBA" id="ARBA00061052"/>
    </source>
</evidence>
<sequence length="596" mass="67555">MKIIRNFSIIAHIDHGKSTLSDRFLELSENFDKREFREQTLDSMSVEREHGITVKAHHVRINFKWKGNEVQFNLIDTPGHVDFSYEVSRSLAACEGAVLLVDATQGVEAQSISHLHEALANNLPIIPVLNKIDLPAADIELSGKEIMELLGCEENDIILVSAKDGTGVDQLIDAIIEKFPQPKMDVDKPLKALIFDSTYDNYRGAIPYIRIFDGEVKKGDTITFLSTKSFYEVGEVGVFLPKMKSVEKLISGDVGYVICNIKNIDEIHIGDTITLKGMDIPPLKGYREVKPMVFSGFYPSNGEDYEKLKDALKKLKLNDAAFTFMQENSEALGFGFRCGFLGMLHMKIVQERLESEFGLDLIATIPNVIYKLIDVKGEEKLIDNPARMPDITRNERILEPFLLVDIFTPPDYIGPIMQLVMDRRGVGRSMEYITDKRALLKYEMPMAEVIFDFFNKLKTITRGYGSMDYQFLEYRESDLVRLDILINGEKVDALSSIVPREKAYNVGNKLTHKLKEVIHRQQFEVSIQAAIGSKVIAKSVVKAVRKDVLAKCYGGDITRKRKLLEKQKEGKKRMKMLGRVEIPQEAFLAALKIDEE</sequence>
<dbReference type="InterPro" id="IPR013842">
    <property type="entry name" value="LepA_CTD"/>
</dbReference>
<dbReference type="NCBIfam" id="TIGR00231">
    <property type="entry name" value="small_GTP"/>
    <property type="match status" value="1"/>
</dbReference>
<feature type="domain" description="Tr-type G" evidence="13">
    <location>
        <begin position="2"/>
        <end position="183"/>
    </location>
</feature>
<dbReference type="InterPro" id="IPR035647">
    <property type="entry name" value="EFG_III/V"/>
</dbReference>
<evidence type="ECO:0000256" key="1">
    <source>
        <dbReference type="ARBA" id="ARBA00005454"/>
    </source>
</evidence>
<dbReference type="GO" id="GO:0003746">
    <property type="term" value="F:translation elongation factor activity"/>
    <property type="evidence" value="ECO:0007669"/>
    <property type="project" value="UniProtKB-UniRule"/>
</dbReference>
<dbReference type="Gene3D" id="3.30.70.870">
    <property type="entry name" value="Elongation Factor G (Translational Gtpase), domain 3"/>
    <property type="match status" value="1"/>
</dbReference>
<evidence type="ECO:0000256" key="4">
    <source>
        <dbReference type="ARBA" id="ARBA00022801"/>
    </source>
</evidence>
<dbReference type="GO" id="GO:0043022">
    <property type="term" value="F:ribosome binding"/>
    <property type="evidence" value="ECO:0007669"/>
    <property type="project" value="UniProtKB-UniRule"/>
</dbReference>
<comment type="catalytic activity">
    <reaction evidence="8 12">
        <text>GTP + H2O = GDP + phosphate + H(+)</text>
        <dbReference type="Rhea" id="RHEA:19669"/>
        <dbReference type="ChEBI" id="CHEBI:15377"/>
        <dbReference type="ChEBI" id="CHEBI:15378"/>
        <dbReference type="ChEBI" id="CHEBI:37565"/>
        <dbReference type="ChEBI" id="CHEBI:43474"/>
        <dbReference type="ChEBI" id="CHEBI:58189"/>
        <dbReference type="EC" id="3.6.5.n1"/>
    </reaction>
</comment>
<evidence type="ECO:0000256" key="5">
    <source>
        <dbReference type="ARBA" id="ARBA00022917"/>
    </source>
</evidence>
<dbReference type="Gene3D" id="2.40.30.10">
    <property type="entry name" value="Translation factors"/>
    <property type="match status" value="1"/>
</dbReference>
<evidence type="ECO:0000256" key="8">
    <source>
        <dbReference type="ARBA" id="ARBA00050293"/>
    </source>
</evidence>
<dbReference type="CDD" id="cd03709">
    <property type="entry name" value="lepA_C"/>
    <property type="match status" value="1"/>
</dbReference>
<comment type="function">
    <text evidence="9 12">Required for accurate and efficient protein synthesis under certain stress conditions. May act as a fidelity factor of the translation reaction, by catalyzing a one-codon backward translocation of tRNAs on improperly translocated ribosomes. Back-translocation proceeds from a post-translocation (POST) complex to a pre-translocation (PRE) complex, thus giving elongation factor G a second chance to translocate the tRNAs correctly. Binds to ribosomes in a GTP-dependent manner.</text>
</comment>
<dbReference type="FunFam" id="2.40.30.10:FF:000015">
    <property type="entry name" value="Translation factor GUF1, mitochondrial"/>
    <property type="match status" value="1"/>
</dbReference>
<evidence type="ECO:0000256" key="11">
    <source>
        <dbReference type="ARBA" id="ARBA00066744"/>
    </source>
</evidence>
<dbReference type="FunFam" id="3.40.50.300:FF:000078">
    <property type="entry name" value="Elongation factor 4"/>
    <property type="match status" value="1"/>
</dbReference>
<evidence type="ECO:0000259" key="13">
    <source>
        <dbReference type="PROSITE" id="PS51722"/>
    </source>
</evidence>
<dbReference type="PRINTS" id="PR00315">
    <property type="entry name" value="ELONGATNFCT"/>
</dbReference>
<dbReference type="AlphaFoldDB" id="A0A101I470"/>
<dbReference type="Gene3D" id="3.30.70.240">
    <property type="match status" value="1"/>
</dbReference>
<dbReference type="CDD" id="cd03699">
    <property type="entry name" value="EF4_II"/>
    <property type="match status" value="1"/>
</dbReference>
<dbReference type="InterPro" id="IPR027417">
    <property type="entry name" value="P-loop_NTPase"/>
</dbReference>
<comment type="subcellular location">
    <subcellularLocation>
        <location evidence="12">Cell membrane</location>
        <topology evidence="12">Peripheral membrane protein</topology>
        <orientation evidence="12">Cytoplasmic side</orientation>
    </subcellularLocation>
</comment>
<dbReference type="InterPro" id="IPR005225">
    <property type="entry name" value="Small_GTP-bd"/>
</dbReference>
<feature type="binding site" evidence="12">
    <location>
        <begin position="14"/>
        <end position="19"/>
    </location>
    <ligand>
        <name>GTP</name>
        <dbReference type="ChEBI" id="CHEBI:37565"/>
    </ligand>
</feature>
<dbReference type="EMBL" id="LGGX01000001">
    <property type="protein sequence ID" value="KUK88235.1"/>
    <property type="molecule type" value="Genomic_DNA"/>
</dbReference>
<dbReference type="HAMAP" id="MF_00071">
    <property type="entry name" value="LepA"/>
    <property type="match status" value="1"/>
</dbReference>
<dbReference type="SUPFAM" id="SSF52540">
    <property type="entry name" value="P-loop containing nucleoside triphosphate hydrolases"/>
    <property type="match status" value="1"/>
</dbReference>
<dbReference type="EC" id="3.6.5.n1" evidence="11 12"/>
<dbReference type="Pfam" id="PF00679">
    <property type="entry name" value="EFG_C"/>
    <property type="match status" value="1"/>
</dbReference>
<keyword evidence="3 12" id="KW-0547">Nucleotide-binding</keyword>
<evidence type="ECO:0000256" key="9">
    <source>
        <dbReference type="ARBA" id="ARBA00057626"/>
    </source>
</evidence>
<dbReference type="FunFam" id="3.30.70.240:FF:000007">
    <property type="entry name" value="Translation factor GUF1, mitochondrial"/>
    <property type="match status" value="1"/>
</dbReference>
<dbReference type="CDD" id="cd01890">
    <property type="entry name" value="LepA"/>
    <property type="match status" value="1"/>
</dbReference>
<dbReference type="FunFam" id="3.30.70.870:FF:000004">
    <property type="entry name" value="Translation factor GUF1, mitochondrial"/>
    <property type="match status" value="1"/>
</dbReference>
<dbReference type="PANTHER" id="PTHR43512">
    <property type="entry name" value="TRANSLATION FACTOR GUF1-RELATED"/>
    <property type="match status" value="1"/>
</dbReference>
<keyword evidence="14" id="KW-0251">Elongation factor</keyword>
<dbReference type="NCBIfam" id="TIGR01393">
    <property type="entry name" value="lepA"/>
    <property type="match status" value="1"/>
</dbReference>
<comment type="caution">
    <text evidence="14">The sequence shown here is derived from an EMBL/GenBank/DDBJ whole genome shotgun (WGS) entry which is preliminary data.</text>
</comment>
<dbReference type="Gene3D" id="3.30.70.2570">
    <property type="entry name" value="Elongation factor 4, C-terminal domain"/>
    <property type="match status" value="1"/>
</dbReference>
<dbReference type="InterPro" id="IPR038363">
    <property type="entry name" value="LepA_C_sf"/>
</dbReference>
<dbReference type="Pfam" id="PF06421">
    <property type="entry name" value="LepA_C"/>
    <property type="match status" value="1"/>
</dbReference>
<dbReference type="FunFam" id="3.30.70.2570:FF:000001">
    <property type="entry name" value="Translation factor GUF1, mitochondrial"/>
    <property type="match status" value="1"/>
</dbReference>
<evidence type="ECO:0000313" key="14">
    <source>
        <dbReference type="EMBL" id="KUK88235.1"/>
    </source>
</evidence>
<comment type="similarity">
    <text evidence="10">Belongs to the GTP-binding elongation factor family. LepA subfamily.</text>
</comment>
<dbReference type="Pfam" id="PF03144">
    <property type="entry name" value="GTP_EFTU_D2"/>
    <property type="match status" value="1"/>
</dbReference>
<evidence type="ECO:0000313" key="15">
    <source>
        <dbReference type="Proteomes" id="UP000053467"/>
    </source>
</evidence>
<dbReference type="InterPro" id="IPR004161">
    <property type="entry name" value="EFTu-like_2"/>
</dbReference>
<gene>
    <name evidence="12" type="primary">lepA</name>
    <name evidence="14" type="ORF">XE03_0241</name>
</gene>
<keyword evidence="5 12" id="KW-0648">Protein biosynthesis</keyword>
<comment type="similarity">
    <text evidence="1 12">Belongs to the TRAFAC class translation factor GTPase superfamily. Classic translation factor GTPase family. LepA subfamily.</text>
</comment>
<name>A0A101I470_UNCT6</name>
<dbReference type="GO" id="GO:0045727">
    <property type="term" value="P:positive regulation of translation"/>
    <property type="evidence" value="ECO:0007669"/>
    <property type="project" value="UniProtKB-UniRule"/>
</dbReference>
<dbReference type="GO" id="GO:0005525">
    <property type="term" value="F:GTP binding"/>
    <property type="evidence" value="ECO:0007669"/>
    <property type="project" value="UniProtKB-UniRule"/>
</dbReference>
<protein>
    <recommendedName>
        <fullName evidence="11 12">Elongation factor 4</fullName>
        <shortName evidence="12">EF-4</shortName>
        <ecNumber evidence="11 12">3.6.5.n1</ecNumber>
    </recommendedName>
    <alternativeName>
        <fullName evidence="12">Ribosomal back-translocase LepA</fullName>
    </alternativeName>
</protein>
<dbReference type="PATRIC" id="fig|1635277.3.peg.251"/>
<dbReference type="Gene3D" id="3.40.50.300">
    <property type="entry name" value="P-loop containing nucleotide triphosphate hydrolases"/>
    <property type="match status" value="1"/>
</dbReference>
<dbReference type="GO" id="GO:0003924">
    <property type="term" value="F:GTPase activity"/>
    <property type="evidence" value="ECO:0007669"/>
    <property type="project" value="UniProtKB-UniRule"/>
</dbReference>
<evidence type="ECO:0000256" key="12">
    <source>
        <dbReference type="HAMAP-Rule" id="MF_00071"/>
    </source>
</evidence>
<dbReference type="PANTHER" id="PTHR43512:SF4">
    <property type="entry name" value="TRANSLATION FACTOR GUF1 HOMOLOG, CHLOROPLASTIC"/>
    <property type="match status" value="1"/>
</dbReference>
<keyword evidence="2 12" id="KW-1003">Cell membrane</keyword>
<dbReference type="InterPro" id="IPR000640">
    <property type="entry name" value="EFG_V-like"/>
</dbReference>
<dbReference type="Pfam" id="PF00009">
    <property type="entry name" value="GTP_EFTU"/>
    <property type="match status" value="1"/>
</dbReference>
<keyword evidence="6 12" id="KW-0342">GTP-binding</keyword>
<evidence type="ECO:0000256" key="2">
    <source>
        <dbReference type="ARBA" id="ARBA00022475"/>
    </source>
</evidence>
<dbReference type="InterPro" id="IPR000795">
    <property type="entry name" value="T_Tr_GTP-bd_dom"/>
</dbReference>